<keyword evidence="5" id="KW-0998">Cell outer membrane</keyword>
<dbReference type="EMBL" id="JACTVA010000022">
    <property type="protein sequence ID" value="MBC9207827.1"/>
    <property type="molecule type" value="Genomic_DNA"/>
</dbReference>
<proteinExistence type="inferred from homology"/>
<sequence>MSRLPAIAMAASLLLASAAQAQEIPEDKLFGQPRDGFELNLGAGPFASPSYAGSSSTQLRPFPLIAGGYGEWLDFDLLDGARISALQAAGFSMGPMLRLREGRATEDSRRYLTGLRSFSDTVEAGGFIAYTAGPLYADVTLTQDVARSHGGAAMEARLLLSVPVGRVAFTAGPQLRAASREYARSFYGISDAEALRSGYAAYRPGSGIERVGALVAAQWRMTDRWSLQGFVEYGRLQGDAADSPLVTGPGGSRDQVQSALFLSYRLY</sequence>
<evidence type="ECO:0000256" key="5">
    <source>
        <dbReference type="ARBA" id="ARBA00023237"/>
    </source>
</evidence>
<accession>A0ABR7RMP6</accession>
<protein>
    <submittedName>
        <fullName evidence="7">MipA/OmpV family protein</fullName>
    </submittedName>
</protein>
<dbReference type="Proteomes" id="UP000626026">
    <property type="component" value="Unassembled WGS sequence"/>
</dbReference>
<comment type="caution">
    <text evidence="7">The sequence shown here is derived from an EMBL/GenBank/DDBJ whole genome shotgun (WGS) entry which is preliminary data.</text>
</comment>
<evidence type="ECO:0000256" key="1">
    <source>
        <dbReference type="ARBA" id="ARBA00004442"/>
    </source>
</evidence>
<evidence type="ECO:0000256" key="3">
    <source>
        <dbReference type="ARBA" id="ARBA00022729"/>
    </source>
</evidence>
<dbReference type="RefSeq" id="WP_187784993.1">
    <property type="nucleotide sequence ID" value="NZ_JACTVA010000022.1"/>
</dbReference>
<organism evidence="7 8">
    <name type="scientific">Teichococcus aerophilus</name>
    <dbReference type="NCBI Taxonomy" id="1224513"/>
    <lineage>
        <taxon>Bacteria</taxon>
        <taxon>Pseudomonadati</taxon>
        <taxon>Pseudomonadota</taxon>
        <taxon>Alphaproteobacteria</taxon>
        <taxon>Acetobacterales</taxon>
        <taxon>Roseomonadaceae</taxon>
        <taxon>Roseomonas</taxon>
    </lineage>
</organism>
<feature type="chain" id="PRO_5045046529" evidence="6">
    <location>
        <begin position="22"/>
        <end position="267"/>
    </location>
</feature>
<gene>
    <name evidence="7" type="ORF">IBL26_13360</name>
</gene>
<dbReference type="InterPro" id="IPR010583">
    <property type="entry name" value="MipA"/>
</dbReference>
<dbReference type="PANTHER" id="PTHR38776:SF1">
    <property type="entry name" value="MLTA-INTERACTING PROTEIN-RELATED"/>
    <property type="match status" value="1"/>
</dbReference>
<keyword evidence="8" id="KW-1185">Reference proteome</keyword>
<dbReference type="Pfam" id="PF06629">
    <property type="entry name" value="MipA"/>
    <property type="match status" value="1"/>
</dbReference>
<reference evidence="7 8" key="1">
    <citation type="journal article" date="2013" name="Int. J. Syst. Evol. Microbiol.">
        <title>Roseomonas aerophila sp. nov., isolated from air.</title>
        <authorList>
            <person name="Kim S.J."/>
            <person name="Weon H.Y."/>
            <person name="Ahn J.H."/>
            <person name="Hong S.B."/>
            <person name="Seok S.J."/>
            <person name="Whang K.S."/>
            <person name="Kwon S.W."/>
        </authorList>
    </citation>
    <scope>NUCLEOTIDE SEQUENCE [LARGE SCALE GENOMIC DNA]</scope>
    <source>
        <strain evidence="7 8">NBRC 108923</strain>
    </source>
</reference>
<evidence type="ECO:0000313" key="8">
    <source>
        <dbReference type="Proteomes" id="UP000626026"/>
    </source>
</evidence>
<keyword evidence="3 6" id="KW-0732">Signal</keyword>
<dbReference type="PANTHER" id="PTHR38776">
    <property type="entry name" value="MLTA-INTERACTING PROTEIN-RELATED"/>
    <property type="match status" value="1"/>
</dbReference>
<evidence type="ECO:0000313" key="7">
    <source>
        <dbReference type="EMBL" id="MBC9207827.1"/>
    </source>
</evidence>
<evidence type="ECO:0000256" key="4">
    <source>
        <dbReference type="ARBA" id="ARBA00023136"/>
    </source>
</evidence>
<keyword evidence="4" id="KW-0472">Membrane</keyword>
<name>A0ABR7RMP6_9PROT</name>
<evidence type="ECO:0000256" key="6">
    <source>
        <dbReference type="SAM" id="SignalP"/>
    </source>
</evidence>
<comment type="subcellular location">
    <subcellularLocation>
        <location evidence="1">Cell outer membrane</location>
    </subcellularLocation>
</comment>
<comment type="similarity">
    <text evidence="2">Belongs to the MipA/OmpV family.</text>
</comment>
<evidence type="ECO:0000256" key="2">
    <source>
        <dbReference type="ARBA" id="ARBA00005722"/>
    </source>
</evidence>
<feature type="signal peptide" evidence="6">
    <location>
        <begin position="1"/>
        <end position="21"/>
    </location>
</feature>